<dbReference type="GO" id="GO:0032259">
    <property type="term" value="P:methylation"/>
    <property type="evidence" value="ECO:0007669"/>
    <property type="project" value="UniProtKB-KW"/>
</dbReference>
<dbReference type="InterPro" id="IPR052190">
    <property type="entry name" value="Euk-Arch_PrmC-MTase"/>
</dbReference>
<dbReference type="EMBL" id="APWK03000004">
    <property type="protein sequence ID" value="PHH56040.1"/>
    <property type="molecule type" value="Genomic_DNA"/>
</dbReference>
<dbReference type="FunFam" id="3.40.50.150:FF:000274">
    <property type="entry name" value="ERF1 methyltransferase catalytic subunit MTQ2"/>
    <property type="match status" value="1"/>
</dbReference>
<evidence type="ECO:0000313" key="5">
    <source>
        <dbReference type="EMBL" id="PHH56040.1"/>
    </source>
</evidence>
<dbReference type="GO" id="GO:0008757">
    <property type="term" value="F:S-adenosylmethionine-dependent methyltransferase activity"/>
    <property type="evidence" value="ECO:0007669"/>
    <property type="project" value="TreeGrafter"/>
</dbReference>
<dbReference type="GO" id="GO:0035657">
    <property type="term" value="C:eRF1 methyltransferase complex"/>
    <property type="evidence" value="ECO:0007669"/>
    <property type="project" value="TreeGrafter"/>
</dbReference>
<dbReference type="SUPFAM" id="SSF53335">
    <property type="entry name" value="S-adenosyl-L-methionine-dependent methyltransferases"/>
    <property type="match status" value="1"/>
</dbReference>
<evidence type="ECO:0000256" key="2">
    <source>
        <dbReference type="ARBA" id="ARBA00022603"/>
    </source>
</evidence>
<evidence type="ECO:0000256" key="1">
    <source>
        <dbReference type="ARBA" id="ARBA00006149"/>
    </source>
</evidence>
<reference evidence="5 6" key="1">
    <citation type="journal article" date="2013" name="Fungal Biol.">
        <title>Analysis of microsatellite markers in the genome of the plant pathogen Ceratocystis fimbriata.</title>
        <authorList>
            <person name="Simpson M.C."/>
            <person name="Wilken P.M."/>
            <person name="Coetzee M.P."/>
            <person name="Wingfield M.J."/>
            <person name="Wingfield B.D."/>
        </authorList>
    </citation>
    <scope>NUCLEOTIDE SEQUENCE [LARGE SCALE GENOMIC DNA]</scope>
    <source>
        <strain evidence="5 6">CBS 114723</strain>
    </source>
</reference>
<dbReference type="Gene3D" id="3.40.50.150">
    <property type="entry name" value="Vaccinia Virus protein VP39"/>
    <property type="match status" value="1"/>
</dbReference>
<comment type="caution">
    <text evidence="5">The sequence shown here is derived from an EMBL/GenBank/DDBJ whole genome shotgun (WGS) entry which is preliminary data.</text>
</comment>
<dbReference type="Proteomes" id="UP000222788">
    <property type="component" value="Unassembled WGS sequence"/>
</dbReference>
<evidence type="ECO:0000256" key="3">
    <source>
        <dbReference type="ARBA" id="ARBA00022679"/>
    </source>
</evidence>
<proteinExistence type="inferred from homology"/>
<dbReference type="InterPro" id="IPR029063">
    <property type="entry name" value="SAM-dependent_MTases_sf"/>
</dbReference>
<dbReference type="InterPro" id="IPR002052">
    <property type="entry name" value="DNA_methylase_N6_adenine_CS"/>
</dbReference>
<comment type="similarity">
    <text evidence="1">Belongs to the eukaryotic/archaeal PrmC-related family.</text>
</comment>
<protein>
    <submittedName>
        <fullName evidence="5">ERF1 methyltransferase catalytic subunit MTQ2</fullName>
    </submittedName>
</protein>
<sequence length="251" mass="27269">MLPTPDTSHVPIERVYEPAEDSFLFLDTLSAPSETSWLASHFPANSPTPLVLELGSGSGVVLAFVTAHAQLIFGHANVLTASADINPHACLSTVTTVSKACAAHTRSAGSYMCATNADLFGPWRSGMVDMLVFNPPYVPTPEIPSKPMTSKTDTEIAKDTHAQFERDEYFLALAYAGGKDGMETTDKVLDALPDVLSERGVAYILLCRQNQPDQVKDRIKSLGSEWRVETVGTSGKTAGWEKLQIVRAWRE</sequence>
<dbReference type="OrthoDB" id="406152at2759"/>
<dbReference type="PANTHER" id="PTHR45875:SF1">
    <property type="entry name" value="METHYLTRANSFERASE N6AMT1"/>
    <property type="match status" value="1"/>
</dbReference>
<name>A0A2C5XKR8_9PEZI</name>
<keyword evidence="2 5" id="KW-0489">Methyltransferase</keyword>
<reference evidence="5 6" key="2">
    <citation type="journal article" date="2013" name="IMA Fungus">
        <title>IMA Genome-F 1: Ceratocystis fimbriata: Draft nuclear genome sequence for the plant pathogen, Ceratocystis fimbriata.</title>
        <authorList>
            <person name="Wilken P.M."/>
            <person name="Steenkamp E.T."/>
            <person name="Wingfield M.J."/>
            <person name="de Beer Z.W."/>
            <person name="Wingfield B.D."/>
        </authorList>
    </citation>
    <scope>NUCLEOTIDE SEQUENCE [LARGE SCALE GENOMIC DNA]</scope>
    <source>
        <strain evidence="5 6">CBS 114723</strain>
    </source>
</reference>
<gene>
    <name evidence="5" type="primary">MTQ2</name>
    <name evidence="5" type="ORF">CFIMG_008120RA00001</name>
</gene>
<dbReference type="AlphaFoldDB" id="A0A2C5XKR8"/>
<dbReference type="STRING" id="1035309.A0A2C5XKR8"/>
<dbReference type="PROSITE" id="PS00092">
    <property type="entry name" value="N6_MTASE"/>
    <property type="match status" value="1"/>
</dbReference>
<keyword evidence="4" id="KW-0949">S-adenosyl-L-methionine</keyword>
<organism evidence="5 6">
    <name type="scientific">Ceratocystis fimbriata CBS 114723</name>
    <dbReference type="NCBI Taxonomy" id="1035309"/>
    <lineage>
        <taxon>Eukaryota</taxon>
        <taxon>Fungi</taxon>
        <taxon>Dikarya</taxon>
        <taxon>Ascomycota</taxon>
        <taxon>Pezizomycotina</taxon>
        <taxon>Sordariomycetes</taxon>
        <taxon>Hypocreomycetidae</taxon>
        <taxon>Microascales</taxon>
        <taxon>Ceratocystidaceae</taxon>
        <taxon>Ceratocystis</taxon>
    </lineage>
</organism>
<keyword evidence="6" id="KW-1185">Reference proteome</keyword>
<keyword evidence="3 5" id="KW-0808">Transferase</keyword>
<evidence type="ECO:0000313" key="6">
    <source>
        <dbReference type="Proteomes" id="UP000222788"/>
    </source>
</evidence>
<evidence type="ECO:0000256" key="4">
    <source>
        <dbReference type="ARBA" id="ARBA00022691"/>
    </source>
</evidence>
<accession>A0A2C5XKR8</accession>
<dbReference type="PANTHER" id="PTHR45875">
    <property type="entry name" value="METHYLTRANSFERASE N6AMT1"/>
    <property type="match status" value="1"/>
</dbReference>
<dbReference type="GO" id="GO:0008276">
    <property type="term" value="F:protein methyltransferase activity"/>
    <property type="evidence" value="ECO:0007669"/>
    <property type="project" value="TreeGrafter"/>
</dbReference>
<dbReference type="GO" id="GO:0003676">
    <property type="term" value="F:nucleic acid binding"/>
    <property type="evidence" value="ECO:0007669"/>
    <property type="project" value="InterPro"/>
</dbReference>